<dbReference type="SUPFAM" id="SSF56672">
    <property type="entry name" value="DNA/RNA polymerases"/>
    <property type="match status" value="1"/>
</dbReference>
<organism evidence="2 3">
    <name type="scientific">Sinocyclocheilus anshuiensis</name>
    <dbReference type="NCBI Taxonomy" id="1608454"/>
    <lineage>
        <taxon>Eukaryota</taxon>
        <taxon>Metazoa</taxon>
        <taxon>Chordata</taxon>
        <taxon>Craniata</taxon>
        <taxon>Vertebrata</taxon>
        <taxon>Euteleostomi</taxon>
        <taxon>Actinopterygii</taxon>
        <taxon>Neopterygii</taxon>
        <taxon>Teleostei</taxon>
        <taxon>Ostariophysi</taxon>
        <taxon>Cypriniformes</taxon>
        <taxon>Cyprinidae</taxon>
        <taxon>Cyprininae</taxon>
        <taxon>Sinocyclocheilus</taxon>
    </lineage>
</organism>
<dbReference type="InterPro" id="IPR000477">
    <property type="entry name" value="RT_dom"/>
</dbReference>
<evidence type="ECO:0000313" key="3">
    <source>
        <dbReference type="Proteomes" id="UP000472260"/>
    </source>
</evidence>
<feature type="domain" description="Reverse transcriptase" evidence="1">
    <location>
        <begin position="1"/>
        <end position="161"/>
    </location>
</feature>
<dbReference type="AlphaFoldDB" id="A0A671S6V7"/>
<proteinExistence type="predicted"/>
<reference evidence="2" key="2">
    <citation type="submission" date="2025-09" db="UniProtKB">
        <authorList>
            <consortium name="Ensembl"/>
        </authorList>
    </citation>
    <scope>IDENTIFICATION</scope>
</reference>
<evidence type="ECO:0000313" key="2">
    <source>
        <dbReference type="Ensembl" id="ENSSANP00000092294.1"/>
    </source>
</evidence>
<dbReference type="Pfam" id="PF00078">
    <property type="entry name" value="RVT_1"/>
    <property type="match status" value="1"/>
</dbReference>
<name>A0A671S6V7_9TELE</name>
<dbReference type="PANTHER" id="PTHR33332">
    <property type="entry name" value="REVERSE TRANSCRIPTASE DOMAIN-CONTAINING PROTEIN"/>
    <property type="match status" value="1"/>
</dbReference>
<accession>A0A671S6V7</accession>
<evidence type="ECO:0000259" key="1">
    <source>
        <dbReference type="PROSITE" id="PS50878"/>
    </source>
</evidence>
<reference evidence="2" key="1">
    <citation type="submission" date="2025-08" db="UniProtKB">
        <authorList>
            <consortium name="Ensembl"/>
        </authorList>
    </citation>
    <scope>IDENTIFICATION</scope>
</reference>
<dbReference type="Proteomes" id="UP000472260">
    <property type="component" value="Unassembled WGS sequence"/>
</dbReference>
<dbReference type="PROSITE" id="PS50878">
    <property type="entry name" value="RT_POL"/>
    <property type="match status" value="1"/>
</dbReference>
<dbReference type="InterPro" id="IPR043502">
    <property type="entry name" value="DNA/RNA_pol_sf"/>
</dbReference>
<keyword evidence="3" id="KW-1185">Reference proteome</keyword>
<protein>
    <recommendedName>
        <fullName evidence="1">Reverse transcriptase domain-containing protein</fullName>
    </recommendedName>
</protein>
<dbReference type="Ensembl" id="ENSSANT00000098040.1">
    <property type="protein sequence ID" value="ENSSANP00000092294.1"/>
    <property type="gene ID" value="ENSSANG00000045575.1"/>
</dbReference>
<sequence length="195" mass="22223">MLSSINCSVCTLVTTDFAKAFDAVDHTVAVKCLLDLGVRPSLIPWICNFMSNRRQRVRYQGYLSDWEYPSCGVAQGTILGPIIFLALINNALQDQIAHWKYVDDMTMAQRWTSHQPCTLQQTLNDLGIWVEEHKMKLNSKKCKVLHVTRMKQIPAWPSLSIDQNILKMCDSVHPELFKMGWSSGPHVNILKICDC</sequence>